<evidence type="ECO:0000313" key="5">
    <source>
        <dbReference type="Proteomes" id="UP001058974"/>
    </source>
</evidence>
<comment type="similarity">
    <text evidence="1">Belongs to the WD repeat WDR55 family.</text>
</comment>
<dbReference type="InterPro" id="IPR036322">
    <property type="entry name" value="WD40_repeat_dom_sf"/>
</dbReference>
<dbReference type="InterPro" id="IPR001680">
    <property type="entry name" value="WD40_rpt"/>
</dbReference>
<name>A0A9D4WEQ0_PEA</name>
<evidence type="ECO:0000256" key="1">
    <source>
        <dbReference type="ARBA" id="ARBA00007625"/>
    </source>
</evidence>
<keyword evidence="2" id="KW-0853">WD repeat</keyword>
<reference evidence="4 5" key="1">
    <citation type="journal article" date="2022" name="Nat. Genet.">
        <title>Improved pea reference genome and pan-genome highlight genomic features and evolutionary characteristics.</title>
        <authorList>
            <person name="Yang T."/>
            <person name="Liu R."/>
            <person name="Luo Y."/>
            <person name="Hu S."/>
            <person name="Wang D."/>
            <person name="Wang C."/>
            <person name="Pandey M.K."/>
            <person name="Ge S."/>
            <person name="Xu Q."/>
            <person name="Li N."/>
            <person name="Li G."/>
            <person name="Huang Y."/>
            <person name="Saxena R.K."/>
            <person name="Ji Y."/>
            <person name="Li M."/>
            <person name="Yan X."/>
            <person name="He Y."/>
            <person name="Liu Y."/>
            <person name="Wang X."/>
            <person name="Xiang C."/>
            <person name="Varshney R.K."/>
            <person name="Ding H."/>
            <person name="Gao S."/>
            <person name="Zong X."/>
        </authorList>
    </citation>
    <scope>NUCLEOTIDE SEQUENCE [LARGE SCALE GENOMIC DNA]</scope>
    <source>
        <strain evidence="4 5">cv. Zhongwan 6</strain>
    </source>
</reference>
<dbReference type="PANTHER" id="PTHR44019:SF20">
    <property type="entry name" value="WD REPEAT-CONTAINING PROTEIN 55"/>
    <property type="match status" value="1"/>
</dbReference>
<gene>
    <name evidence="4" type="ORF">KIW84_066093</name>
</gene>
<dbReference type="EMBL" id="JAMSHJ010000006">
    <property type="protein sequence ID" value="KAI5401489.1"/>
    <property type="molecule type" value="Genomic_DNA"/>
</dbReference>
<protein>
    <submittedName>
        <fullName evidence="4">Uncharacterized protein</fullName>
    </submittedName>
</protein>
<evidence type="ECO:0000256" key="3">
    <source>
        <dbReference type="ARBA" id="ARBA00022737"/>
    </source>
</evidence>
<evidence type="ECO:0000256" key="2">
    <source>
        <dbReference type="ARBA" id="ARBA00022574"/>
    </source>
</evidence>
<dbReference type="SUPFAM" id="SSF50978">
    <property type="entry name" value="WD40 repeat-like"/>
    <property type="match status" value="1"/>
</dbReference>
<dbReference type="AlphaFoldDB" id="A0A9D4WEQ0"/>
<proteinExistence type="inferred from homology"/>
<dbReference type="Gene3D" id="2.130.10.10">
    <property type="entry name" value="YVTN repeat-like/Quinoprotein amine dehydrogenase"/>
    <property type="match status" value="1"/>
</dbReference>
<organism evidence="4 5">
    <name type="scientific">Pisum sativum</name>
    <name type="common">Garden pea</name>
    <name type="synonym">Lathyrus oleraceus</name>
    <dbReference type="NCBI Taxonomy" id="3888"/>
    <lineage>
        <taxon>Eukaryota</taxon>
        <taxon>Viridiplantae</taxon>
        <taxon>Streptophyta</taxon>
        <taxon>Embryophyta</taxon>
        <taxon>Tracheophyta</taxon>
        <taxon>Spermatophyta</taxon>
        <taxon>Magnoliopsida</taxon>
        <taxon>eudicotyledons</taxon>
        <taxon>Gunneridae</taxon>
        <taxon>Pentapetalae</taxon>
        <taxon>rosids</taxon>
        <taxon>fabids</taxon>
        <taxon>Fabales</taxon>
        <taxon>Fabaceae</taxon>
        <taxon>Papilionoideae</taxon>
        <taxon>50 kb inversion clade</taxon>
        <taxon>NPAAA clade</taxon>
        <taxon>Hologalegina</taxon>
        <taxon>IRL clade</taxon>
        <taxon>Fabeae</taxon>
        <taxon>Lathyrus</taxon>
    </lineage>
</organism>
<accession>A0A9D4WEQ0</accession>
<dbReference type="PANTHER" id="PTHR44019">
    <property type="entry name" value="WD REPEAT-CONTAINING PROTEIN 55"/>
    <property type="match status" value="1"/>
</dbReference>
<dbReference type="InterPro" id="IPR015943">
    <property type="entry name" value="WD40/YVTN_repeat-like_dom_sf"/>
</dbReference>
<dbReference type="Proteomes" id="UP001058974">
    <property type="component" value="Chromosome 6"/>
</dbReference>
<comment type="caution">
    <text evidence="4">The sequence shown here is derived from an EMBL/GenBank/DDBJ whole genome shotgun (WGS) entry which is preliminary data.</text>
</comment>
<sequence length="248" mass="27516">MGKLAFDVDFHPSVNLVATGLIDGDLHFHRYSTDNANSDPVRVLDVHARIESCRAARFIKGGRALLMGSPDFSILATNVKSGSTIARLDNTHEAVTNRWISLMESTIASIDDDDCIKVWDTREYSCYNSFEAHEDYISDITFASDVMKLLATSGDGTLSDCSDRFADPSSNSINTMLKLDEDRIITGSENGMINLVGIVPNRIIQPIDEHSEYPVKRLAFSHDRKFLGSIVHDQMLKDLAFSLSVLEP</sequence>
<keyword evidence="3" id="KW-0677">Repeat</keyword>
<dbReference type="Pfam" id="PF00400">
    <property type="entry name" value="WD40"/>
    <property type="match status" value="1"/>
</dbReference>
<dbReference type="Gramene" id="Psat06G0609300-T1">
    <property type="protein sequence ID" value="KAI5401489.1"/>
    <property type="gene ID" value="KIW84_066093"/>
</dbReference>
<keyword evidence="5" id="KW-1185">Reference proteome</keyword>
<evidence type="ECO:0000313" key="4">
    <source>
        <dbReference type="EMBL" id="KAI5401489.1"/>
    </source>
</evidence>
<dbReference type="InterPro" id="IPR050505">
    <property type="entry name" value="WDR55/POC1"/>
</dbReference>